<dbReference type="EMBL" id="BSEH01000190">
    <property type="protein sequence ID" value="GLJ57785.1"/>
    <property type="molecule type" value="Genomic_DNA"/>
</dbReference>
<sequence>MQAMPYSIWDGKEVGRSQYFWFRLTISYMVRILIPAVLVRILIPGIEVDLHSVSTPIDWSTPYRIE</sequence>
<keyword evidence="1" id="KW-1133">Transmembrane helix</keyword>
<evidence type="ECO:0000313" key="4">
    <source>
        <dbReference type="Proteomes" id="UP001234787"/>
    </source>
</evidence>
<keyword evidence="4" id="KW-1185">Reference proteome</keyword>
<reference evidence="2" key="1">
    <citation type="submission" date="2022-12" db="EMBL/GenBank/DDBJ databases">
        <title>Chromosome-Level Genome Assembly of Japanese Cedar (Cryptomeriajaponica D. Don).</title>
        <authorList>
            <person name="Fujino T."/>
            <person name="Yamaguchi K."/>
            <person name="Yokoyama T."/>
            <person name="Hamanaka T."/>
            <person name="Harazono Y."/>
            <person name="Kamada H."/>
            <person name="Kobayashi W."/>
            <person name="Ujino-Ihara T."/>
            <person name="Uchiyama K."/>
            <person name="Matsumoto A."/>
            <person name="Izuno A."/>
            <person name="Tsumura Y."/>
            <person name="Toyoda A."/>
            <person name="Shigenobu S."/>
            <person name="Moriguchi Y."/>
            <person name="Ueno S."/>
            <person name="Kasahara M."/>
        </authorList>
    </citation>
    <scope>NUCLEOTIDE SEQUENCE</scope>
</reference>
<evidence type="ECO:0000313" key="3">
    <source>
        <dbReference type="EMBL" id="GLJ59410.1"/>
    </source>
</evidence>
<dbReference type="Proteomes" id="UP001234787">
    <property type="component" value="Unassembled WGS sequence"/>
</dbReference>
<dbReference type="EMBL" id="BSEH01000910">
    <property type="protein sequence ID" value="GLJ59410.1"/>
    <property type="molecule type" value="Genomic_DNA"/>
</dbReference>
<keyword evidence="1" id="KW-0472">Membrane</keyword>
<evidence type="ECO:0000313" key="2">
    <source>
        <dbReference type="EMBL" id="GLJ57785.1"/>
    </source>
</evidence>
<comment type="caution">
    <text evidence="2">The sequence shown here is derived from an EMBL/GenBank/DDBJ whole genome shotgun (WGS) entry which is preliminary data.</text>
</comment>
<name>A0AAD3NLL5_CRYJA</name>
<keyword evidence="1" id="KW-0812">Transmembrane</keyword>
<evidence type="ECO:0000256" key="1">
    <source>
        <dbReference type="SAM" id="Phobius"/>
    </source>
</evidence>
<feature type="transmembrane region" description="Helical" evidence="1">
    <location>
        <begin position="20"/>
        <end position="43"/>
    </location>
</feature>
<proteinExistence type="predicted"/>
<organism evidence="2 4">
    <name type="scientific">Cryptomeria japonica</name>
    <name type="common">Japanese cedar</name>
    <name type="synonym">Cupressus japonica</name>
    <dbReference type="NCBI Taxonomy" id="3369"/>
    <lineage>
        <taxon>Eukaryota</taxon>
        <taxon>Viridiplantae</taxon>
        <taxon>Streptophyta</taxon>
        <taxon>Embryophyta</taxon>
        <taxon>Tracheophyta</taxon>
        <taxon>Spermatophyta</taxon>
        <taxon>Pinopsida</taxon>
        <taxon>Pinidae</taxon>
        <taxon>Conifers II</taxon>
        <taxon>Cupressales</taxon>
        <taxon>Cupressaceae</taxon>
        <taxon>Cryptomeria</taxon>
    </lineage>
</organism>
<gene>
    <name evidence="2" type="ORF">SUGI_1373250</name>
    <name evidence="3" type="ORF">SUGI_1507430</name>
</gene>
<protein>
    <submittedName>
        <fullName evidence="2">Uncharacterized protein</fullName>
    </submittedName>
</protein>
<accession>A0AAD3NLL5</accession>
<dbReference type="AlphaFoldDB" id="A0AAD3NLL5"/>